<dbReference type="EMBL" id="CP014691">
    <property type="protein sequence ID" value="AQS88278.1"/>
    <property type="molecule type" value="Genomic_DNA"/>
</dbReference>
<dbReference type="InterPro" id="IPR052399">
    <property type="entry name" value="Phage_Baseplate_Assmbl_Protein"/>
</dbReference>
<evidence type="ECO:0000259" key="2">
    <source>
        <dbReference type="Pfam" id="PF04865"/>
    </source>
</evidence>
<evidence type="ECO:0000259" key="4">
    <source>
        <dbReference type="Pfam" id="PF26079"/>
    </source>
</evidence>
<dbReference type="InterPro" id="IPR058531">
    <property type="entry name" value="Baseplate_J_M"/>
</dbReference>
<keyword evidence="6" id="KW-1185">Reference proteome</keyword>
<feature type="domain" description="Baseplate J-like central" evidence="3">
    <location>
        <begin position="194"/>
        <end position="284"/>
    </location>
</feature>
<dbReference type="AlphaFoldDB" id="A0A1U9KR24"/>
<dbReference type="Pfam" id="PF04865">
    <property type="entry name" value="Baseplate_J"/>
    <property type="match status" value="1"/>
</dbReference>
<comment type="similarity">
    <text evidence="1">Belongs to the Mu gp47/PBSX XkdT family.</text>
</comment>
<accession>A0A1U9KR24</accession>
<evidence type="ECO:0000313" key="6">
    <source>
        <dbReference type="Proteomes" id="UP000188604"/>
    </source>
</evidence>
<name>A0A1U9KR24_9PROT</name>
<organism evidence="5 6">
    <name type="scientific">Neoasaia chiangmaiensis</name>
    <dbReference type="NCBI Taxonomy" id="320497"/>
    <lineage>
        <taxon>Bacteria</taxon>
        <taxon>Pseudomonadati</taxon>
        <taxon>Pseudomonadota</taxon>
        <taxon>Alphaproteobacteria</taxon>
        <taxon>Acetobacterales</taxon>
        <taxon>Acetobacteraceae</taxon>
        <taxon>Neoasaia</taxon>
    </lineage>
</organism>
<dbReference type="STRING" id="320497.A0U93_10360"/>
<dbReference type="PANTHER" id="PTHR37829">
    <property type="entry name" value="PHAGE-LIKE ELEMENT PBSX PROTEIN XKDT"/>
    <property type="match status" value="1"/>
</dbReference>
<evidence type="ECO:0000256" key="1">
    <source>
        <dbReference type="ARBA" id="ARBA00038087"/>
    </source>
</evidence>
<proteinExistence type="inferred from homology"/>
<sequence>MAYQRPTLAQLRQQALQDVLNGGIPNVVAVLRFSVLYVLCMVLAGLANLHYGYLDWIARQAVPWTATGIFLEGWAALKGKTRQAATAASGSVTFVASGTDVIPPGTTVQITGGLSATTTADSVTANGSTVAACTMGATGAAGNLAVGAVATLGSPVPGVQSVGVVSAPFTGGADIETDDSLRNRMLDAFAEGGQNGAADDYEGWALDVPGVTRVWVNPLGFGAGTVVVYIMLDNAEAANGGFPQGTDGTASKDPRYVTASGDQLTVADAIYAVRPVTALVIVCAPVAQPVNFTISSLGSNNTSATQALITDALADMFTRLSSPGGTIYPNQWNEAIAALGLSQFNVSSPSGPVTGVNAGAMPTLGTVQCSA</sequence>
<dbReference type="RefSeq" id="WP_077807299.1">
    <property type="nucleotide sequence ID" value="NZ_BJXS01000003.1"/>
</dbReference>
<dbReference type="Pfam" id="PF26078">
    <property type="entry name" value="Baseplate_J_M"/>
    <property type="match status" value="1"/>
</dbReference>
<gene>
    <name evidence="5" type="ORF">A0U93_10360</name>
</gene>
<dbReference type="PANTHER" id="PTHR37829:SF3">
    <property type="entry name" value="PROTEIN JAYE-RELATED"/>
    <property type="match status" value="1"/>
</dbReference>
<protein>
    <submittedName>
        <fullName evidence="5">Uncharacterized protein</fullName>
    </submittedName>
</protein>
<dbReference type="OrthoDB" id="7565172at2"/>
<evidence type="ECO:0000313" key="5">
    <source>
        <dbReference type="EMBL" id="AQS88278.1"/>
    </source>
</evidence>
<dbReference type="Proteomes" id="UP000188604">
    <property type="component" value="Chromosome"/>
</dbReference>
<dbReference type="KEGG" id="nch:A0U93_10360"/>
<evidence type="ECO:0000259" key="3">
    <source>
        <dbReference type="Pfam" id="PF26078"/>
    </source>
</evidence>
<dbReference type="InterPro" id="IPR058530">
    <property type="entry name" value="Baseplate_J-like_C"/>
</dbReference>
<feature type="domain" description="Baseplate J-like C-terminal" evidence="4">
    <location>
        <begin position="291"/>
        <end position="368"/>
    </location>
</feature>
<dbReference type="Pfam" id="PF26079">
    <property type="entry name" value="Baseplate_J_C"/>
    <property type="match status" value="1"/>
</dbReference>
<dbReference type="InterPro" id="IPR006949">
    <property type="entry name" value="Barrel_Baseplate_J-like"/>
</dbReference>
<feature type="domain" description="Baseplate protein J-like barrel" evidence="2">
    <location>
        <begin position="92"/>
        <end position="172"/>
    </location>
</feature>
<reference evidence="5 6" key="1">
    <citation type="submission" date="2016-03" db="EMBL/GenBank/DDBJ databases">
        <title>Acetic acid bacteria sequencing.</title>
        <authorList>
            <person name="Brandt J."/>
            <person name="Jakob F."/>
            <person name="Vogel R.F."/>
        </authorList>
    </citation>
    <scope>NUCLEOTIDE SEQUENCE [LARGE SCALE GENOMIC DNA]</scope>
    <source>
        <strain evidence="5 6">NBRC 101099</strain>
    </source>
</reference>